<organism evidence="7 8">
    <name type="scientific">Nonomuraea maritima</name>
    <dbReference type="NCBI Taxonomy" id="683260"/>
    <lineage>
        <taxon>Bacteria</taxon>
        <taxon>Bacillati</taxon>
        <taxon>Actinomycetota</taxon>
        <taxon>Actinomycetes</taxon>
        <taxon>Streptosporangiales</taxon>
        <taxon>Streptosporangiaceae</taxon>
        <taxon>Nonomuraea</taxon>
    </lineage>
</organism>
<evidence type="ECO:0000256" key="4">
    <source>
        <dbReference type="ARBA" id="ARBA00023008"/>
    </source>
</evidence>
<keyword evidence="5" id="KW-0812">Transmembrane</keyword>
<dbReference type="GO" id="GO:0005886">
    <property type="term" value="C:plasma membrane"/>
    <property type="evidence" value="ECO:0007669"/>
    <property type="project" value="TreeGrafter"/>
</dbReference>
<dbReference type="GO" id="GO:0042597">
    <property type="term" value="C:periplasmic space"/>
    <property type="evidence" value="ECO:0007669"/>
    <property type="project" value="InterPro"/>
</dbReference>
<evidence type="ECO:0000256" key="2">
    <source>
        <dbReference type="ARBA" id="ARBA00022723"/>
    </source>
</evidence>
<evidence type="ECO:0000256" key="1">
    <source>
        <dbReference type="ARBA" id="ARBA00004196"/>
    </source>
</evidence>
<dbReference type="SUPFAM" id="SSF81296">
    <property type="entry name" value="E set domains"/>
    <property type="match status" value="1"/>
</dbReference>
<comment type="subcellular location">
    <subcellularLocation>
        <location evidence="1">Cell envelope</location>
    </subcellularLocation>
</comment>
<dbReference type="InterPro" id="IPR007348">
    <property type="entry name" value="CopC_dom"/>
</dbReference>
<sequence>MACRSSITRLLVLVAIVFAAVAGVVAPASAHAMLKSSNPENGSTVTEPLSSIQLVFSEDVPSVGTTVAVVGSDGVPVTDGDPQVTGATVTQRLKPGLAGGEYTIAYRVVSDGHPMAAELHFTLRTPEAAAAAPVGSAAPAASLPSAGAAAAAASVGGPDTGVPGVLLVVGAAVVALGGVILVAGRKRPATSRPDTNPAA</sequence>
<dbReference type="EMBL" id="FNFB01000047">
    <property type="protein sequence ID" value="SDM24856.1"/>
    <property type="molecule type" value="Genomic_DNA"/>
</dbReference>
<name>A0A1G9RNK7_9ACTN</name>
<evidence type="ECO:0000313" key="7">
    <source>
        <dbReference type="EMBL" id="SDM24856.1"/>
    </source>
</evidence>
<dbReference type="GO" id="GO:0006825">
    <property type="term" value="P:copper ion transport"/>
    <property type="evidence" value="ECO:0007669"/>
    <property type="project" value="InterPro"/>
</dbReference>
<dbReference type="GO" id="GO:0046688">
    <property type="term" value="P:response to copper ion"/>
    <property type="evidence" value="ECO:0007669"/>
    <property type="project" value="InterPro"/>
</dbReference>
<feature type="transmembrane region" description="Helical" evidence="5">
    <location>
        <begin position="164"/>
        <end position="183"/>
    </location>
</feature>
<accession>A0A1G9RNK7</accession>
<dbReference type="PANTHER" id="PTHR34820">
    <property type="entry name" value="INNER MEMBRANE PROTEIN YEBZ"/>
    <property type="match status" value="1"/>
</dbReference>
<keyword evidence="8" id="KW-1185">Reference proteome</keyword>
<protein>
    <recommendedName>
        <fullName evidence="6">CopC domain-containing protein</fullName>
    </recommendedName>
</protein>
<dbReference type="Pfam" id="PF04234">
    <property type="entry name" value="CopC"/>
    <property type="match status" value="1"/>
</dbReference>
<dbReference type="Proteomes" id="UP000198683">
    <property type="component" value="Unassembled WGS sequence"/>
</dbReference>
<dbReference type="Gene3D" id="2.60.40.1220">
    <property type="match status" value="1"/>
</dbReference>
<dbReference type="InterPro" id="IPR032694">
    <property type="entry name" value="CopC/D"/>
</dbReference>
<dbReference type="InterPro" id="IPR014756">
    <property type="entry name" value="Ig_E-set"/>
</dbReference>
<evidence type="ECO:0000313" key="8">
    <source>
        <dbReference type="Proteomes" id="UP000198683"/>
    </source>
</evidence>
<dbReference type="InterPro" id="IPR014755">
    <property type="entry name" value="Cu-Rt/internalin_Ig-like"/>
</dbReference>
<keyword evidence="5" id="KW-1133">Transmembrane helix</keyword>
<dbReference type="PANTHER" id="PTHR34820:SF4">
    <property type="entry name" value="INNER MEMBRANE PROTEIN YEBZ"/>
    <property type="match status" value="1"/>
</dbReference>
<dbReference type="GO" id="GO:0030313">
    <property type="term" value="C:cell envelope"/>
    <property type="evidence" value="ECO:0007669"/>
    <property type="project" value="UniProtKB-SubCell"/>
</dbReference>
<reference evidence="7 8" key="1">
    <citation type="submission" date="2016-10" db="EMBL/GenBank/DDBJ databases">
        <authorList>
            <person name="de Groot N.N."/>
        </authorList>
    </citation>
    <scope>NUCLEOTIDE SEQUENCE [LARGE SCALE GENOMIC DNA]</scope>
    <source>
        <strain evidence="7 8">CGMCC 4.5681</strain>
    </source>
</reference>
<evidence type="ECO:0000256" key="3">
    <source>
        <dbReference type="ARBA" id="ARBA00022729"/>
    </source>
</evidence>
<dbReference type="AlphaFoldDB" id="A0A1G9RNK7"/>
<keyword evidence="4" id="KW-0186">Copper</keyword>
<dbReference type="GO" id="GO:0005507">
    <property type="term" value="F:copper ion binding"/>
    <property type="evidence" value="ECO:0007669"/>
    <property type="project" value="InterPro"/>
</dbReference>
<feature type="domain" description="CopC" evidence="6">
    <location>
        <begin position="31"/>
        <end position="123"/>
    </location>
</feature>
<evidence type="ECO:0000259" key="6">
    <source>
        <dbReference type="Pfam" id="PF04234"/>
    </source>
</evidence>
<keyword evidence="2" id="KW-0479">Metal-binding</keyword>
<keyword evidence="5" id="KW-0472">Membrane</keyword>
<keyword evidence="3" id="KW-0732">Signal</keyword>
<gene>
    <name evidence="7" type="ORF">SAMN05421874_14724</name>
</gene>
<dbReference type="STRING" id="683260.SAMN05421874_14724"/>
<proteinExistence type="predicted"/>
<evidence type="ECO:0000256" key="5">
    <source>
        <dbReference type="SAM" id="Phobius"/>
    </source>
</evidence>